<dbReference type="NCBIfam" id="TIGR01764">
    <property type="entry name" value="excise"/>
    <property type="match status" value="1"/>
</dbReference>
<proteinExistence type="predicted"/>
<dbReference type="AlphaFoldDB" id="A0A927E4X0"/>
<accession>A0A927E4X0</accession>
<organism evidence="1 2">
    <name type="scientific">Bosea spartocytisi</name>
    <dbReference type="NCBI Taxonomy" id="2773451"/>
    <lineage>
        <taxon>Bacteria</taxon>
        <taxon>Pseudomonadati</taxon>
        <taxon>Pseudomonadota</taxon>
        <taxon>Alphaproteobacteria</taxon>
        <taxon>Hyphomicrobiales</taxon>
        <taxon>Boseaceae</taxon>
        <taxon>Bosea</taxon>
    </lineage>
</organism>
<evidence type="ECO:0000313" key="1">
    <source>
        <dbReference type="EMBL" id="MBD3844232.1"/>
    </source>
</evidence>
<dbReference type="GO" id="GO:0003677">
    <property type="term" value="F:DNA binding"/>
    <property type="evidence" value="ECO:0007669"/>
    <property type="project" value="InterPro"/>
</dbReference>
<comment type="caution">
    <text evidence="1">The sequence shown here is derived from an EMBL/GenBank/DDBJ whole genome shotgun (WGS) entry which is preliminary data.</text>
</comment>
<dbReference type="EMBL" id="JACXWY010000001">
    <property type="protein sequence ID" value="MBD3844232.1"/>
    <property type="molecule type" value="Genomic_DNA"/>
</dbReference>
<dbReference type="InterPro" id="IPR010093">
    <property type="entry name" value="SinI_DNA-bd"/>
</dbReference>
<reference evidence="1" key="1">
    <citation type="submission" date="2020-09" db="EMBL/GenBank/DDBJ databases">
        <title>Bosea spartocytisi sp. nov. a root nodule endophyte of Spartocytisus supranubius in the high mountain ecosystem fo the Teide National Park (Canary Islands, Spain).</title>
        <authorList>
            <person name="Pulido-Suarez L."/>
            <person name="Peix A."/>
            <person name="Igual J.M."/>
            <person name="Socas-Perez N."/>
            <person name="Velazquez E."/>
            <person name="Flores-Felix J.D."/>
            <person name="Leon-Barrios M."/>
        </authorList>
    </citation>
    <scope>NUCLEOTIDE SEQUENCE</scope>
    <source>
        <strain evidence="1">SSUT16</strain>
    </source>
</reference>
<dbReference type="Proteomes" id="UP000619295">
    <property type="component" value="Unassembled WGS sequence"/>
</dbReference>
<gene>
    <name evidence="1" type="ORF">IED13_00880</name>
</gene>
<evidence type="ECO:0000313" key="2">
    <source>
        <dbReference type="Proteomes" id="UP000619295"/>
    </source>
</evidence>
<keyword evidence="2" id="KW-1185">Reference proteome</keyword>
<protein>
    <submittedName>
        <fullName evidence="1">Helix-turn-helix domain-containing protein</fullName>
    </submittedName>
</protein>
<sequence>MLAERWQCSERHIRNQIAAGRLRAFRVGGKLLRISMDAVEEYECQSIACASTEGSSPSHGLMKSSADNAARLARLTVRRPTAS</sequence>
<name>A0A927E4X0_9HYPH</name>